<dbReference type="Pfam" id="PF00293">
    <property type="entry name" value="NUDIX"/>
    <property type="match status" value="1"/>
</dbReference>
<dbReference type="PRINTS" id="PR00502">
    <property type="entry name" value="NUDIXFAMILY"/>
</dbReference>
<keyword evidence="7" id="KW-1185">Reference proteome</keyword>
<evidence type="ECO:0000313" key="7">
    <source>
        <dbReference type="Proteomes" id="UP000523955"/>
    </source>
</evidence>
<comment type="caution">
    <text evidence="6">The sequence shown here is derived from an EMBL/GenBank/DDBJ whole genome shotgun (WGS) entry which is preliminary data.</text>
</comment>
<evidence type="ECO:0000313" key="6">
    <source>
        <dbReference type="EMBL" id="MBB6628352.1"/>
    </source>
</evidence>
<evidence type="ECO:0000256" key="4">
    <source>
        <dbReference type="RuleBase" id="RU003476"/>
    </source>
</evidence>
<gene>
    <name evidence="6" type="ORF">H5V45_13580</name>
</gene>
<dbReference type="PANTHER" id="PTHR43046:SF14">
    <property type="entry name" value="MUTT_NUDIX FAMILY PROTEIN"/>
    <property type="match status" value="1"/>
</dbReference>
<evidence type="ECO:0000256" key="3">
    <source>
        <dbReference type="ARBA" id="ARBA00022801"/>
    </source>
</evidence>
<evidence type="ECO:0000259" key="5">
    <source>
        <dbReference type="PROSITE" id="PS51462"/>
    </source>
</evidence>
<comment type="similarity">
    <text evidence="2 4">Belongs to the Nudix hydrolase family.</text>
</comment>
<dbReference type="InterPro" id="IPR020476">
    <property type="entry name" value="Nudix_hydrolase"/>
</dbReference>
<dbReference type="PROSITE" id="PS51462">
    <property type="entry name" value="NUDIX"/>
    <property type="match status" value="1"/>
</dbReference>
<evidence type="ECO:0000256" key="1">
    <source>
        <dbReference type="ARBA" id="ARBA00001946"/>
    </source>
</evidence>
<name>A0A7X0RHM1_9ACTN</name>
<sequence>MVVWSLRVIVGTVIQGPTAPRDSYSAPAKPLARARRDCEAGHVQFYDYDTRLAAYAVIVDDSDRILLALWNEGAEPTWTMPGGGVELEESPEEGAVRELREETGYDVRLGRVLGVDSHLIPPAGRLADTDRWLRSLRVVYTAEIVGGELTFEQDGTTDEARWIPLADVPDLPRSSIVDTAIAMWRADRA</sequence>
<dbReference type="EMBL" id="JACKXE010000001">
    <property type="protein sequence ID" value="MBB6628352.1"/>
    <property type="molecule type" value="Genomic_DNA"/>
</dbReference>
<dbReference type="PROSITE" id="PS00893">
    <property type="entry name" value="NUDIX_BOX"/>
    <property type="match status" value="1"/>
</dbReference>
<dbReference type="PANTHER" id="PTHR43046">
    <property type="entry name" value="GDP-MANNOSE MANNOSYL HYDROLASE"/>
    <property type="match status" value="1"/>
</dbReference>
<dbReference type="SUPFAM" id="SSF55811">
    <property type="entry name" value="Nudix"/>
    <property type="match status" value="1"/>
</dbReference>
<organism evidence="6 7">
    <name type="scientific">Nocardioides luti</name>
    <dbReference type="NCBI Taxonomy" id="2761101"/>
    <lineage>
        <taxon>Bacteria</taxon>
        <taxon>Bacillati</taxon>
        <taxon>Actinomycetota</taxon>
        <taxon>Actinomycetes</taxon>
        <taxon>Propionibacteriales</taxon>
        <taxon>Nocardioidaceae</taxon>
        <taxon>Nocardioides</taxon>
    </lineage>
</organism>
<keyword evidence="3 4" id="KW-0378">Hydrolase</keyword>
<dbReference type="Gene3D" id="3.90.79.10">
    <property type="entry name" value="Nucleoside Triphosphate Pyrophosphohydrolase"/>
    <property type="match status" value="1"/>
</dbReference>
<accession>A0A7X0RHM1</accession>
<proteinExistence type="inferred from homology"/>
<dbReference type="CDD" id="cd02883">
    <property type="entry name" value="NUDIX_Hydrolase"/>
    <property type="match status" value="1"/>
</dbReference>
<comment type="cofactor">
    <cofactor evidence="1">
        <name>Mg(2+)</name>
        <dbReference type="ChEBI" id="CHEBI:18420"/>
    </cofactor>
</comment>
<dbReference type="GO" id="GO:0016787">
    <property type="term" value="F:hydrolase activity"/>
    <property type="evidence" value="ECO:0007669"/>
    <property type="project" value="UniProtKB-KW"/>
</dbReference>
<reference evidence="6 7" key="1">
    <citation type="submission" date="2020-08" db="EMBL/GenBank/DDBJ databases">
        <authorList>
            <person name="Seo M.-J."/>
        </authorList>
    </citation>
    <scope>NUCLEOTIDE SEQUENCE [LARGE SCALE GENOMIC DNA]</scope>
    <source>
        <strain evidence="6 7">KIGAM211</strain>
    </source>
</reference>
<evidence type="ECO:0000256" key="2">
    <source>
        <dbReference type="ARBA" id="ARBA00005582"/>
    </source>
</evidence>
<dbReference type="InterPro" id="IPR000086">
    <property type="entry name" value="NUDIX_hydrolase_dom"/>
</dbReference>
<dbReference type="Proteomes" id="UP000523955">
    <property type="component" value="Unassembled WGS sequence"/>
</dbReference>
<feature type="domain" description="Nudix hydrolase" evidence="5">
    <location>
        <begin position="49"/>
        <end position="185"/>
    </location>
</feature>
<dbReference type="InterPro" id="IPR015797">
    <property type="entry name" value="NUDIX_hydrolase-like_dom_sf"/>
</dbReference>
<dbReference type="InterPro" id="IPR020084">
    <property type="entry name" value="NUDIX_hydrolase_CS"/>
</dbReference>
<protein>
    <submittedName>
        <fullName evidence="6">NUDIX hydrolase</fullName>
    </submittedName>
</protein>
<dbReference type="AlphaFoldDB" id="A0A7X0RHM1"/>